<accession>A0AAT9G4D9</accession>
<evidence type="ECO:0000256" key="4">
    <source>
        <dbReference type="ARBA" id="ARBA00005708"/>
    </source>
</evidence>
<dbReference type="InterPro" id="IPR006156">
    <property type="entry name" value="Dihydroneopterin_aldolase"/>
</dbReference>
<dbReference type="Gene3D" id="3.30.1130.10">
    <property type="match status" value="1"/>
</dbReference>
<keyword evidence="7" id="KW-0413">Isomerase</keyword>
<dbReference type="NCBIfam" id="TIGR00526">
    <property type="entry name" value="folB_dom"/>
    <property type="match status" value="1"/>
</dbReference>
<reference evidence="12" key="1">
    <citation type="journal article" date="2023" name="Front. Microbiol.">
        <title>Genome analysis of Candidatus Aschnera chinzeii, the bacterial endosymbiont of the blood-sucking bat fly Penicillidia jenynsii (Insecta: Diptera: Nycteribiidae).</title>
        <authorList>
            <person name="Koga R."/>
            <person name="Moriyama M."/>
            <person name="Nozaki T."/>
            <person name="Fukatsu T."/>
        </authorList>
    </citation>
    <scope>NUCLEOTIDE SEQUENCE</scope>
    <source>
        <strain evidence="12">Kw-01</strain>
    </source>
</reference>
<evidence type="ECO:0000256" key="1">
    <source>
        <dbReference type="ARBA" id="ARBA00000693"/>
    </source>
</evidence>
<gene>
    <name evidence="12" type="primary">folB</name>
    <name evidence="12" type="ORF">ACHINZ_2600</name>
</gene>
<dbReference type="GO" id="GO:0046656">
    <property type="term" value="P:folic acid biosynthetic process"/>
    <property type="evidence" value="ECO:0007669"/>
    <property type="project" value="UniProtKB-UniRule"/>
</dbReference>
<name>A0AAT9G4D9_9ENTR</name>
<organism evidence="12">
    <name type="scientific">Candidatus Aschnera chinzeii</name>
    <dbReference type="NCBI Taxonomy" id="1485666"/>
    <lineage>
        <taxon>Bacteria</taxon>
        <taxon>Pseudomonadati</taxon>
        <taxon>Pseudomonadota</taxon>
        <taxon>Gammaproteobacteria</taxon>
        <taxon>Enterobacterales</taxon>
        <taxon>Enterobacteriaceae</taxon>
        <taxon>Candidatus Aschnera</taxon>
    </lineage>
</organism>
<dbReference type="Pfam" id="PF02152">
    <property type="entry name" value="FolB"/>
    <property type="match status" value="1"/>
</dbReference>
<comment type="catalytic activity">
    <reaction evidence="2 10">
        <text>7,8-dihydroneopterin = 6-hydroxymethyl-7,8-dihydropterin + glycolaldehyde</text>
        <dbReference type="Rhea" id="RHEA:10540"/>
        <dbReference type="ChEBI" id="CHEBI:17001"/>
        <dbReference type="ChEBI" id="CHEBI:17071"/>
        <dbReference type="ChEBI" id="CHEBI:44841"/>
        <dbReference type="EC" id="4.1.2.25"/>
    </reaction>
</comment>
<dbReference type="AlphaFoldDB" id="A0AAT9G4D9"/>
<dbReference type="InterPro" id="IPR006157">
    <property type="entry name" value="FolB_dom"/>
</dbReference>
<dbReference type="GO" id="GO:0004150">
    <property type="term" value="F:dihydroneopterin aldolase activity"/>
    <property type="evidence" value="ECO:0007669"/>
    <property type="project" value="UniProtKB-UniRule"/>
</dbReference>
<dbReference type="NCBIfam" id="TIGR00525">
    <property type="entry name" value="folB"/>
    <property type="match status" value="1"/>
</dbReference>
<comment type="function">
    <text evidence="9">Catalyzes the conversion of 7,8-dihydroneopterin to 6-hydroxymethyl-7,8-dihydropterin. Can use L-threo-dihydroneopterin and D-erythro-dihydroneopterin as substrates for the formation of 6-hydroxymethyldihydropterin, but it can also catalyze the epimerization of carbon 2' of dihydroneopterin to dihydromonapterin at appreciable velocity.</text>
</comment>
<dbReference type="CDD" id="cd00534">
    <property type="entry name" value="DHNA_DHNTPE"/>
    <property type="match status" value="1"/>
</dbReference>
<evidence type="ECO:0000256" key="3">
    <source>
        <dbReference type="ARBA" id="ARBA00005013"/>
    </source>
</evidence>
<comment type="pathway">
    <text evidence="3 10">Cofactor biosynthesis; tetrahydrofolate biosynthesis; 2-amino-4-hydroxy-6-hydroxymethyl-7,8-dihydropteridine diphosphate from 7,8-dihydroneopterin triphosphate: step 3/4.</text>
</comment>
<protein>
    <recommendedName>
        <fullName evidence="10">7,8-dihydroneopterin aldolase</fullName>
        <ecNumber evidence="10">4.1.2.25</ecNumber>
    </recommendedName>
</protein>
<evidence type="ECO:0000259" key="11">
    <source>
        <dbReference type="SMART" id="SM00905"/>
    </source>
</evidence>
<dbReference type="SUPFAM" id="SSF55620">
    <property type="entry name" value="Tetrahydrobiopterin biosynthesis enzymes-like"/>
    <property type="match status" value="1"/>
</dbReference>
<dbReference type="FunFam" id="3.30.1130.10:FF:000002">
    <property type="entry name" value="7,8-dihydroneopterin aldolase"/>
    <property type="match status" value="1"/>
</dbReference>
<dbReference type="PANTHER" id="PTHR42844">
    <property type="entry name" value="DIHYDRONEOPTERIN ALDOLASE 1-RELATED"/>
    <property type="match status" value="1"/>
</dbReference>
<dbReference type="InterPro" id="IPR043133">
    <property type="entry name" value="GTP-CH-I_C/QueF"/>
</dbReference>
<evidence type="ECO:0000256" key="6">
    <source>
        <dbReference type="ARBA" id="ARBA00022909"/>
    </source>
</evidence>
<evidence type="ECO:0000256" key="9">
    <source>
        <dbReference type="ARBA" id="ARBA00059496"/>
    </source>
</evidence>
<dbReference type="GO" id="GO:0016853">
    <property type="term" value="F:isomerase activity"/>
    <property type="evidence" value="ECO:0007669"/>
    <property type="project" value="UniProtKB-KW"/>
</dbReference>
<dbReference type="EC" id="4.1.2.25" evidence="10"/>
<comment type="catalytic activity">
    <reaction evidence="1">
        <text>7,8-dihydroneopterin = 7,8-dihydromonapterin</text>
        <dbReference type="Rhea" id="RHEA:45328"/>
        <dbReference type="ChEBI" id="CHEBI:17001"/>
        <dbReference type="ChEBI" id="CHEBI:71175"/>
        <dbReference type="EC" id="5.1.99.8"/>
    </reaction>
</comment>
<comment type="subunit">
    <text evidence="5">Homooctamer.</text>
</comment>
<dbReference type="EMBL" id="AP028961">
    <property type="protein sequence ID" value="BET44588.1"/>
    <property type="molecule type" value="Genomic_DNA"/>
</dbReference>
<feature type="domain" description="Dihydroneopterin aldolase/epimerase" evidence="11">
    <location>
        <begin position="4"/>
        <end position="114"/>
    </location>
</feature>
<keyword evidence="6 10" id="KW-0289">Folate biosynthesis</keyword>
<evidence type="ECO:0000256" key="8">
    <source>
        <dbReference type="ARBA" id="ARBA00023239"/>
    </source>
</evidence>
<dbReference type="SMART" id="SM00905">
    <property type="entry name" value="FolB"/>
    <property type="match status" value="1"/>
</dbReference>
<evidence type="ECO:0000256" key="7">
    <source>
        <dbReference type="ARBA" id="ARBA00023235"/>
    </source>
</evidence>
<evidence type="ECO:0000256" key="5">
    <source>
        <dbReference type="ARBA" id="ARBA00011823"/>
    </source>
</evidence>
<proteinExistence type="inferred from homology"/>
<dbReference type="GO" id="GO:0046654">
    <property type="term" value="P:tetrahydrofolate biosynthetic process"/>
    <property type="evidence" value="ECO:0007669"/>
    <property type="project" value="UniProtKB-UniRule"/>
</dbReference>
<evidence type="ECO:0000256" key="10">
    <source>
        <dbReference type="RuleBase" id="RU362079"/>
    </source>
</evidence>
<keyword evidence="8 10" id="KW-0456">Lyase</keyword>
<dbReference type="GO" id="GO:0005737">
    <property type="term" value="C:cytoplasm"/>
    <property type="evidence" value="ECO:0007669"/>
    <property type="project" value="TreeGrafter"/>
</dbReference>
<comment type="similarity">
    <text evidence="4 10">Belongs to the DHNA family.</text>
</comment>
<evidence type="ECO:0000256" key="2">
    <source>
        <dbReference type="ARBA" id="ARBA00001353"/>
    </source>
</evidence>
<evidence type="ECO:0000313" key="12">
    <source>
        <dbReference type="EMBL" id="BET44588.1"/>
    </source>
</evidence>
<reference evidence="12" key="2">
    <citation type="submission" date="2023-10" db="EMBL/GenBank/DDBJ databases">
        <authorList>
            <person name="Koga R."/>
            <person name="Fukatsu T."/>
        </authorList>
    </citation>
    <scope>NUCLEOTIDE SEQUENCE</scope>
    <source>
        <strain evidence="12">Kw-01</strain>
    </source>
</reference>
<dbReference type="PANTHER" id="PTHR42844:SF1">
    <property type="entry name" value="DIHYDRONEOPTERIN ALDOLASE 1-RELATED"/>
    <property type="match status" value="1"/>
</dbReference>
<sequence length="120" mass="14099">MDTIYIKKLRISTIIGIYEWEQHIKQKLFIDIKFKINSIKAGKSDNISDTVDYADITNLIIQHIEIKKFKLIECVAEEVANIILQHTASMWVQIIVYKPFAIIQAKYVSIKIERNKYNKL</sequence>